<sequence>MFIVWEEQGRCVLTTLRTTPKILRAREPDIAPSSTLLLHLLLPPSADRECMGEEDRRGWFFNNYFRRSLVIWFVSLLRCLCLIASLLLGRSVMIRYLVLLLTHILGCVVVSELQPPGWFDIWTFFALECENVRCHRGESSEEKNPACFYLYVMGMTCAQVFPS</sequence>
<dbReference type="EMBL" id="BPLQ01004772">
    <property type="protein sequence ID" value="GIY10599.1"/>
    <property type="molecule type" value="Genomic_DNA"/>
</dbReference>
<evidence type="ECO:0000256" key="1">
    <source>
        <dbReference type="SAM" id="Phobius"/>
    </source>
</evidence>
<organism evidence="2 3">
    <name type="scientific">Caerostris darwini</name>
    <dbReference type="NCBI Taxonomy" id="1538125"/>
    <lineage>
        <taxon>Eukaryota</taxon>
        <taxon>Metazoa</taxon>
        <taxon>Ecdysozoa</taxon>
        <taxon>Arthropoda</taxon>
        <taxon>Chelicerata</taxon>
        <taxon>Arachnida</taxon>
        <taxon>Araneae</taxon>
        <taxon>Araneomorphae</taxon>
        <taxon>Entelegynae</taxon>
        <taxon>Araneoidea</taxon>
        <taxon>Araneidae</taxon>
        <taxon>Caerostris</taxon>
    </lineage>
</organism>
<gene>
    <name evidence="2" type="ORF">CDAR_92021</name>
</gene>
<name>A0AAV4QQN7_9ARAC</name>
<reference evidence="2 3" key="1">
    <citation type="submission" date="2021-06" db="EMBL/GenBank/DDBJ databases">
        <title>Caerostris darwini draft genome.</title>
        <authorList>
            <person name="Kono N."/>
            <person name="Arakawa K."/>
        </authorList>
    </citation>
    <scope>NUCLEOTIDE SEQUENCE [LARGE SCALE GENOMIC DNA]</scope>
</reference>
<dbReference type="AlphaFoldDB" id="A0AAV4QQN7"/>
<accession>A0AAV4QQN7</accession>
<proteinExistence type="predicted"/>
<keyword evidence="3" id="KW-1185">Reference proteome</keyword>
<feature type="transmembrane region" description="Helical" evidence="1">
    <location>
        <begin position="96"/>
        <end position="114"/>
    </location>
</feature>
<evidence type="ECO:0000313" key="3">
    <source>
        <dbReference type="Proteomes" id="UP001054837"/>
    </source>
</evidence>
<keyword evidence="1" id="KW-1133">Transmembrane helix</keyword>
<evidence type="ECO:0000313" key="2">
    <source>
        <dbReference type="EMBL" id="GIY10599.1"/>
    </source>
</evidence>
<feature type="transmembrane region" description="Helical" evidence="1">
    <location>
        <begin position="69"/>
        <end position="89"/>
    </location>
</feature>
<keyword evidence="1" id="KW-0472">Membrane</keyword>
<keyword evidence="1" id="KW-0812">Transmembrane</keyword>
<dbReference type="Proteomes" id="UP001054837">
    <property type="component" value="Unassembled WGS sequence"/>
</dbReference>
<comment type="caution">
    <text evidence="2">The sequence shown here is derived from an EMBL/GenBank/DDBJ whole genome shotgun (WGS) entry which is preliminary data.</text>
</comment>
<protein>
    <submittedName>
        <fullName evidence="2">Uncharacterized protein</fullName>
    </submittedName>
</protein>